<evidence type="ECO:0000313" key="1">
    <source>
        <dbReference type="EMBL" id="QBP07648.1"/>
    </source>
</evidence>
<dbReference type="Proteomes" id="UP000295398">
    <property type="component" value="Segment"/>
</dbReference>
<evidence type="ECO:0000313" key="2">
    <source>
        <dbReference type="Proteomes" id="UP000295398"/>
    </source>
</evidence>
<sequence length="98" mass="11077">MKSVNIEIPPTLRTLTTSELESLVIHTVNGRAGKPVLSEILSERFDTKRKVNSAVNHLAQDELIKFYCDVDAAKAKIDFGRGYFLLTEPHRSFFAIKQ</sequence>
<organism evidence="1 2">
    <name type="scientific">Erwinia phage Derbicus</name>
    <dbReference type="NCBI Taxonomy" id="2530027"/>
    <lineage>
        <taxon>Viruses</taxon>
        <taxon>Duplodnaviria</taxon>
        <taxon>Heunggongvirae</taxon>
        <taxon>Uroviricota</taxon>
        <taxon>Caudoviricetes</taxon>
        <taxon>Chimalliviridae</taxon>
        <taxon>Derbicusvirus</taxon>
        <taxon>Derbicusvirus derbicus</taxon>
    </lineage>
</organism>
<accession>A0A482IFZ3</accession>
<keyword evidence="2" id="KW-1185">Reference proteome</keyword>
<gene>
    <name evidence="1" type="ORF">DERBICUS_222</name>
</gene>
<proteinExistence type="predicted"/>
<protein>
    <submittedName>
        <fullName evidence="1">Uncharacterized protein</fullName>
    </submittedName>
</protein>
<name>A0A482IFZ3_9CAUD</name>
<reference evidence="1 2" key="1">
    <citation type="submission" date="2019-02" db="EMBL/GenBank/DDBJ databases">
        <authorList>
            <person name="Webb C.J."/>
            <person name="Sharma R."/>
            <person name="Berg J.A."/>
            <person name="Payne A.M."/>
            <person name="Fajardo C.P."/>
            <person name="Breakwell D.P."/>
            <person name="Hope S."/>
            <person name="Grose J.H."/>
        </authorList>
    </citation>
    <scope>NUCLEOTIDE SEQUENCE [LARGE SCALE GENOMIC DNA]</scope>
</reference>
<dbReference type="EMBL" id="MK514282">
    <property type="protein sequence ID" value="QBP07648.1"/>
    <property type="molecule type" value="Genomic_DNA"/>
</dbReference>